<proteinExistence type="predicted"/>
<name>A0ABC8UQN2_9AQUA</name>
<dbReference type="EMBL" id="CAUOFW020008625">
    <property type="protein sequence ID" value="CAK9183377.1"/>
    <property type="molecule type" value="Genomic_DNA"/>
</dbReference>
<dbReference type="AlphaFoldDB" id="A0ABC8UQN2"/>
<dbReference type="Proteomes" id="UP001642360">
    <property type="component" value="Unassembled WGS sequence"/>
</dbReference>
<keyword evidence="2" id="KW-1185">Reference proteome</keyword>
<evidence type="ECO:0000313" key="2">
    <source>
        <dbReference type="Proteomes" id="UP001642360"/>
    </source>
</evidence>
<reference evidence="1 2" key="1">
    <citation type="submission" date="2024-02" db="EMBL/GenBank/DDBJ databases">
        <authorList>
            <person name="Vignale AGUSTIN F."/>
            <person name="Sosa J E."/>
            <person name="Modenutti C."/>
        </authorList>
    </citation>
    <scope>NUCLEOTIDE SEQUENCE [LARGE SCALE GENOMIC DNA]</scope>
</reference>
<protein>
    <submittedName>
        <fullName evidence="1">Uncharacterized protein</fullName>
    </submittedName>
</protein>
<sequence length="108" mass="11673">MRIWTKACLQLSIDEDIYILVDIHLQQLGGPGFGMGMGAGALAAGAVIFGDDFMSGFDFPGGYQNASLTISTDPSVKAISISCSYVSMYQNDVKHFLKLFNEKKDSPV</sequence>
<organism evidence="1 2">
    <name type="scientific">Ilex paraguariensis</name>
    <name type="common">yerba mate</name>
    <dbReference type="NCBI Taxonomy" id="185542"/>
    <lineage>
        <taxon>Eukaryota</taxon>
        <taxon>Viridiplantae</taxon>
        <taxon>Streptophyta</taxon>
        <taxon>Embryophyta</taxon>
        <taxon>Tracheophyta</taxon>
        <taxon>Spermatophyta</taxon>
        <taxon>Magnoliopsida</taxon>
        <taxon>eudicotyledons</taxon>
        <taxon>Gunneridae</taxon>
        <taxon>Pentapetalae</taxon>
        <taxon>asterids</taxon>
        <taxon>campanulids</taxon>
        <taxon>Aquifoliales</taxon>
        <taxon>Aquifoliaceae</taxon>
        <taxon>Ilex</taxon>
    </lineage>
</organism>
<gene>
    <name evidence="1" type="ORF">ILEXP_LOCUS53641</name>
</gene>
<evidence type="ECO:0000313" key="1">
    <source>
        <dbReference type="EMBL" id="CAK9183377.1"/>
    </source>
</evidence>
<accession>A0ABC8UQN2</accession>
<comment type="caution">
    <text evidence="1">The sequence shown here is derived from an EMBL/GenBank/DDBJ whole genome shotgun (WGS) entry which is preliminary data.</text>
</comment>